<dbReference type="STRING" id="241244.ATY39_02840"/>
<comment type="subcellular location">
    <subcellularLocation>
        <location evidence="1">Membrane</location>
    </subcellularLocation>
</comment>
<dbReference type="AlphaFoldDB" id="A0A143H9P4"/>
<dbReference type="KEGG" id="rst:ATY39_02840"/>
<accession>A0A143H9P4</accession>
<evidence type="ECO:0000313" key="6">
    <source>
        <dbReference type="EMBL" id="AMW98463.1"/>
    </source>
</evidence>
<dbReference type="EMBL" id="CP014806">
    <property type="protein sequence ID" value="AMW98463.1"/>
    <property type="molecule type" value="Genomic_DNA"/>
</dbReference>
<evidence type="ECO:0000256" key="1">
    <source>
        <dbReference type="ARBA" id="ARBA00004370"/>
    </source>
</evidence>
<organism evidence="6 7">
    <name type="scientific">Rummeliibacillus stabekisii</name>
    <dbReference type="NCBI Taxonomy" id="241244"/>
    <lineage>
        <taxon>Bacteria</taxon>
        <taxon>Bacillati</taxon>
        <taxon>Bacillota</taxon>
        <taxon>Bacilli</taxon>
        <taxon>Bacillales</taxon>
        <taxon>Caryophanaceae</taxon>
        <taxon>Rummeliibacillus</taxon>
    </lineage>
</organism>
<evidence type="ECO:0000256" key="4">
    <source>
        <dbReference type="ARBA" id="ARBA00023136"/>
    </source>
</evidence>
<keyword evidence="4 5" id="KW-0472">Membrane</keyword>
<evidence type="ECO:0000256" key="5">
    <source>
        <dbReference type="SAM" id="Phobius"/>
    </source>
</evidence>
<proteinExistence type="predicted"/>
<evidence type="ECO:0000313" key="7">
    <source>
        <dbReference type="Proteomes" id="UP000076021"/>
    </source>
</evidence>
<dbReference type="GO" id="GO:0016020">
    <property type="term" value="C:membrane"/>
    <property type="evidence" value="ECO:0007669"/>
    <property type="project" value="UniProtKB-SubCell"/>
</dbReference>
<reference evidence="6 7" key="1">
    <citation type="journal article" date="2016" name="Genome Announc.">
        <title>Whole-Genome Sequence of Rummeliibacillus stabekisii Strain PP9 Isolated from Antarctic Soil.</title>
        <authorList>
            <person name="da Mota F.F."/>
            <person name="Vollu R.E."/>
            <person name="Jurelevicius D."/>
            <person name="Seldin L."/>
        </authorList>
    </citation>
    <scope>NUCLEOTIDE SEQUENCE [LARGE SCALE GENOMIC DNA]</scope>
    <source>
        <strain evidence="6 7">PP9</strain>
    </source>
</reference>
<dbReference type="InterPro" id="IPR006479">
    <property type="entry name" value="Holin"/>
</dbReference>
<evidence type="ECO:0000256" key="2">
    <source>
        <dbReference type="ARBA" id="ARBA00022692"/>
    </source>
</evidence>
<feature type="transmembrane region" description="Helical" evidence="5">
    <location>
        <begin position="39"/>
        <end position="60"/>
    </location>
</feature>
<protein>
    <submittedName>
        <fullName evidence="6">PTS mannose transporter subunit IID</fullName>
    </submittedName>
</protein>
<keyword evidence="3 5" id="KW-1133">Transmembrane helix</keyword>
<name>A0A143H9P4_9BACL</name>
<sequence length="83" mass="9421">MTADKLKEYFALFGGWLSTVLLLLQTLGLYFDWLNPESINAFVAVLMASVPFIIAAYGIYKNTYLVTKKAKLQEKELEKKGLK</sequence>
<dbReference type="RefSeq" id="WP_066785532.1">
    <property type="nucleotide sequence ID" value="NZ_CP014806.1"/>
</dbReference>
<gene>
    <name evidence="6" type="ORF">ATY39_02840</name>
</gene>
<dbReference type="Proteomes" id="UP000076021">
    <property type="component" value="Chromosome"/>
</dbReference>
<evidence type="ECO:0000256" key="3">
    <source>
        <dbReference type="ARBA" id="ARBA00022989"/>
    </source>
</evidence>
<reference evidence="7" key="2">
    <citation type="submission" date="2016-03" db="EMBL/GenBank/DDBJ databases">
        <authorList>
            <person name="Seldin L."/>
        </authorList>
    </citation>
    <scope>NUCLEOTIDE SEQUENCE [LARGE SCALE GENOMIC DNA]</scope>
    <source>
        <strain evidence="7">PP9</strain>
    </source>
</reference>
<keyword evidence="7" id="KW-1185">Reference proteome</keyword>
<dbReference type="Pfam" id="PF04688">
    <property type="entry name" value="Holin_SPP1"/>
    <property type="match status" value="1"/>
</dbReference>
<feature type="transmembrane region" description="Helical" evidence="5">
    <location>
        <begin position="9"/>
        <end position="33"/>
    </location>
</feature>
<keyword evidence="2 5" id="KW-0812">Transmembrane</keyword>
<dbReference type="OrthoDB" id="2940813at2"/>